<comment type="subcellular location">
    <subcellularLocation>
        <location evidence="7">Cytoplasm</location>
    </subcellularLocation>
</comment>
<gene>
    <name evidence="7" type="primary">pth</name>
    <name evidence="8" type="ORF">IAC39_02430</name>
</gene>
<evidence type="ECO:0000313" key="9">
    <source>
        <dbReference type="Proteomes" id="UP000824136"/>
    </source>
</evidence>
<organism evidence="8 9">
    <name type="scientific">Candidatus Faeciplasma pullistercoris</name>
    <dbReference type="NCBI Taxonomy" id="2840800"/>
    <lineage>
        <taxon>Bacteria</taxon>
        <taxon>Bacillati</taxon>
        <taxon>Bacillota</taxon>
        <taxon>Clostridia</taxon>
        <taxon>Eubacteriales</taxon>
        <taxon>Oscillospiraceae</taxon>
        <taxon>Oscillospiraceae incertae sedis</taxon>
        <taxon>Candidatus Faeciplasma</taxon>
    </lineage>
</organism>
<dbReference type="FunFam" id="3.40.50.1470:FF:000001">
    <property type="entry name" value="Peptidyl-tRNA hydrolase"/>
    <property type="match status" value="1"/>
</dbReference>
<evidence type="ECO:0000256" key="6">
    <source>
        <dbReference type="ARBA" id="ARBA00050038"/>
    </source>
</evidence>
<dbReference type="EMBL" id="DVLL01000010">
    <property type="protein sequence ID" value="HIT58559.1"/>
    <property type="molecule type" value="Genomic_DNA"/>
</dbReference>
<comment type="caution">
    <text evidence="7">Lacks conserved residue(s) required for the propagation of feature annotation.</text>
</comment>
<feature type="site" description="Stabilizes the basic form of H active site to accept a proton" evidence="7">
    <location>
        <position position="108"/>
    </location>
</feature>
<evidence type="ECO:0000256" key="2">
    <source>
        <dbReference type="ARBA" id="ARBA00022555"/>
    </source>
</evidence>
<keyword evidence="4 7" id="KW-0694">RNA-binding</keyword>
<name>A0A9D1GSL5_9FIRM</name>
<dbReference type="GO" id="GO:0000049">
    <property type="term" value="F:tRNA binding"/>
    <property type="evidence" value="ECO:0007669"/>
    <property type="project" value="UniProtKB-UniRule"/>
</dbReference>
<dbReference type="Proteomes" id="UP000824136">
    <property type="component" value="Unassembled WGS sequence"/>
</dbReference>
<keyword evidence="3 7" id="KW-0378">Hydrolase</keyword>
<dbReference type="SUPFAM" id="SSF53178">
    <property type="entry name" value="Peptidyl-tRNA hydrolase-like"/>
    <property type="match status" value="1"/>
</dbReference>
<dbReference type="InterPro" id="IPR036416">
    <property type="entry name" value="Pept_tRNA_hydro_sf"/>
</dbReference>
<dbReference type="EC" id="3.1.1.29" evidence="1 7"/>
<dbReference type="GO" id="GO:0072344">
    <property type="term" value="P:rescue of stalled ribosome"/>
    <property type="evidence" value="ECO:0007669"/>
    <property type="project" value="UniProtKB-UniRule"/>
</dbReference>
<feature type="site" description="Discriminates between blocked and unblocked aminoacyl-tRNA" evidence="7">
    <location>
        <position position="26"/>
    </location>
</feature>
<evidence type="ECO:0000256" key="5">
    <source>
        <dbReference type="ARBA" id="ARBA00048707"/>
    </source>
</evidence>
<proteinExistence type="inferred from homology"/>
<evidence type="ECO:0000256" key="3">
    <source>
        <dbReference type="ARBA" id="ARBA00022801"/>
    </source>
</evidence>
<comment type="subunit">
    <text evidence="7">Monomer.</text>
</comment>
<dbReference type="GO" id="GO:0005737">
    <property type="term" value="C:cytoplasm"/>
    <property type="evidence" value="ECO:0007669"/>
    <property type="project" value="UniProtKB-SubCell"/>
</dbReference>
<evidence type="ECO:0000256" key="7">
    <source>
        <dbReference type="HAMAP-Rule" id="MF_00083"/>
    </source>
</evidence>
<reference evidence="8" key="2">
    <citation type="journal article" date="2021" name="PeerJ">
        <title>Extensive microbial diversity within the chicken gut microbiome revealed by metagenomics and culture.</title>
        <authorList>
            <person name="Gilroy R."/>
            <person name="Ravi A."/>
            <person name="Getino M."/>
            <person name="Pursley I."/>
            <person name="Horton D.L."/>
            <person name="Alikhan N.F."/>
            <person name="Baker D."/>
            <person name="Gharbi K."/>
            <person name="Hall N."/>
            <person name="Watson M."/>
            <person name="Adriaenssens E.M."/>
            <person name="Foster-Nyarko E."/>
            <person name="Jarju S."/>
            <person name="Secka A."/>
            <person name="Antonio M."/>
            <person name="Oren A."/>
            <person name="Chaudhuri R.R."/>
            <person name="La Ragione R."/>
            <person name="Hildebrand F."/>
            <person name="Pallen M.J."/>
        </authorList>
    </citation>
    <scope>NUCLEOTIDE SEQUENCE</scope>
    <source>
        <strain evidence="8">CHK33-4379</strain>
    </source>
</reference>
<comment type="function">
    <text evidence="7">Catalyzes the release of premature peptidyl moieties from peptidyl-tRNA molecules trapped in stalled 50S ribosomal subunits, and thus maintains levels of free tRNAs and 50S ribosomes.</text>
</comment>
<sequence>MGLFVKKDKKEFTQNGIEWLVVGLGNPGIKYALTRHNCGWMSIDRLAERYHIEVNRVKFKALCAETEISGKRCLVMKPTTMMNASGEAVLEAMRFYKIPIERVLVICDDISLDVGKLRIRRKGSDGGQKGLRSIINLAGSDNFHRVKIGVGAKPHPDYDLAAWVLSSFTEAEMEKISDAIDRAVDAAELIIASETDEAMNKFN</sequence>
<dbReference type="GO" id="GO:0006515">
    <property type="term" value="P:protein quality control for misfolded or incompletely synthesized proteins"/>
    <property type="evidence" value="ECO:0007669"/>
    <property type="project" value="UniProtKB-UniRule"/>
</dbReference>
<feature type="binding site" evidence="7">
    <location>
        <position position="31"/>
    </location>
    <ligand>
        <name>tRNA</name>
        <dbReference type="ChEBI" id="CHEBI:17843"/>
    </ligand>
</feature>
<feature type="binding site" evidence="7">
    <location>
        <position position="81"/>
    </location>
    <ligand>
        <name>tRNA</name>
        <dbReference type="ChEBI" id="CHEBI:17843"/>
    </ligand>
</feature>
<dbReference type="HAMAP" id="MF_00083">
    <property type="entry name" value="Pept_tRNA_hydro_bact"/>
    <property type="match status" value="1"/>
</dbReference>
<dbReference type="PANTHER" id="PTHR17224:SF1">
    <property type="entry name" value="PEPTIDYL-TRNA HYDROLASE"/>
    <property type="match status" value="1"/>
</dbReference>
<comment type="function">
    <text evidence="7">Hydrolyzes ribosome-free peptidyl-tRNAs (with 1 or more amino acids incorporated), which drop off the ribosome during protein synthesis, or as a result of ribosome stalling.</text>
</comment>
<dbReference type="NCBIfam" id="TIGR00447">
    <property type="entry name" value="pth"/>
    <property type="match status" value="1"/>
</dbReference>
<comment type="similarity">
    <text evidence="7">Belongs to the PTH family.</text>
</comment>
<evidence type="ECO:0000256" key="1">
    <source>
        <dbReference type="ARBA" id="ARBA00013260"/>
    </source>
</evidence>
<reference evidence="8" key="1">
    <citation type="submission" date="2020-10" db="EMBL/GenBank/DDBJ databases">
        <authorList>
            <person name="Gilroy R."/>
        </authorList>
    </citation>
    <scope>NUCLEOTIDE SEQUENCE</scope>
    <source>
        <strain evidence="8">CHK33-4379</strain>
    </source>
</reference>
<dbReference type="PANTHER" id="PTHR17224">
    <property type="entry name" value="PEPTIDYL-TRNA HYDROLASE"/>
    <property type="match status" value="1"/>
</dbReference>
<dbReference type="InterPro" id="IPR001328">
    <property type="entry name" value="Pept_tRNA_hydro"/>
</dbReference>
<keyword evidence="7" id="KW-0963">Cytoplasm</keyword>
<dbReference type="Pfam" id="PF01195">
    <property type="entry name" value="Pept_tRNA_hydro"/>
    <property type="match status" value="1"/>
</dbReference>
<protein>
    <recommendedName>
        <fullName evidence="6 7">Peptidyl-tRNA hydrolase</fullName>
        <shortName evidence="7">Pth</shortName>
        <ecNumber evidence="1 7">3.1.1.29</ecNumber>
    </recommendedName>
</protein>
<keyword evidence="2 7" id="KW-0820">tRNA-binding</keyword>
<dbReference type="Gene3D" id="3.40.50.1470">
    <property type="entry name" value="Peptidyl-tRNA hydrolase"/>
    <property type="match status" value="1"/>
</dbReference>
<accession>A0A9D1GSL5</accession>
<evidence type="ECO:0000313" key="8">
    <source>
        <dbReference type="EMBL" id="HIT58559.1"/>
    </source>
</evidence>
<comment type="catalytic activity">
    <reaction evidence="5 7">
        <text>an N-acyl-L-alpha-aminoacyl-tRNA + H2O = an N-acyl-L-amino acid + a tRNA + H(+)</text>
        <dbReference type="Rhea" id="RHEA:54448"/>
        <dbReference type="Rhea" id="RHEA-COMP:10123"/>
        <dbReference type="Rhea" id="RHEA-COMP:13883"/>
        <dbReference type="ChEBI" id="CHEBI:15377"/>
        <dbReference type="ChEBI" id="CHEBI:15378"/>
        <dbReference type="ChEBI" id="CHEBI:59874"/>
        <dbReference type="ChEBI" id="CHEBI:78442"/>
        <dbReference type="ChEBI" id="CHEBI:138191"/>
        <dbReference type="EC" id="3.1.1.29"/>
    </reaction>
</comment>
<dbReference type="CDD" id="cd00462">
    <property type="entry name" value="PTH"/>
    <property type="match status" value="1"/>
</dbReference>
<evidence type="ECO:0000256" key="4">
    <source>
        <dbReference type="ARBA" id="ARBA00022884"/>
    </source>
</evidence>
<dbReference type="GO" id="GO:0004045">
    <property type="term" value="F:peptidyl-tRNA hydrolase activity"/>
    <property type="evidence" value="ECO:0007669"/>
    <property type="project" value="UniProtKB-UniRule"/>
</dbReference>
<feature type="active site" description="Proton acceptor" evidence="7">
    <location>
        <position position="36"/>
    </location>
</feature>
<comment type="caution">
    <text evidence="8">The sequence shown here is derived from an EMBL/GenBank/DDBJ whole genome shotgun (WGS) entry which is preliminary data.</text>
</comment>
<feature type="binding site" evidence="7">
    <location>
        <position position="83"/>
    </location>
    <ligand>
        <name>tRNA</name>
        <dbReference type="ChEBI" id="CHEBI:17843"/>
    </ligand>
</feature>
<dbReference type="AlphaFoldDB" id="A0A9D1GSL5"/>